<evidence type="ECO:0000259" key="2">
    <source>
        <dbReference type="Pfam" id="PF07995"/>
    </source>
</evidence>
<evidence type="ECO:0000313" key="5">
    <source>
        <dbReference type="Proteomes" id="UP000800984"/>
    </source>
</evidence>
<dbReference type="PANTHER" id="PTHR19328">
    <property type="entry name" value="HEDGEHOG-INTERACTING PROTEIN"/>
    <property type="match status" value="1"/>
</dbReference>
<dbReference type="Gene3D" id="2.120.10.30">
    <property type="entry name" value="TolB, C-terminal domain"/>
    <property type="match status" value="1"/>
</dbReference>
<accession>A0ABX0I1A3</accession>
<dbReference type="Pfam" id="PF18962">
    <property type="entry name" value="Por_Secre_tail"/>
    <property type="match status" value="1"/>
</dbReference>
<dbReference type="EMBL" id="JAAJBT010000001">
    <property type="protein sequence ID" value="NHM00589.1"/>
    <property type="molecule type" value="Genomic_DNA"/>
</dbReference>
<gene>
    <name evidence="4" type="ORF">G4D72_00530</name>
</gene>
<dbReference type="NCBIfam" id="TIGR04183">
    <property type="entry name" value="Por_Secre_tail"/>
    <property type="match status" value="1"/>
</dbReference>
<reference evidence="4 5" key="1">
    <citation type="submission" date="2020-02" db="EMBL/GenBank/DDBJ databases">
        <authorList>
            <person name="Chen W.-M."/>
        </authorList>
    </citation>
    <scope>NUCLEOTIDE SEQUENCE [LARGE SCALE GENOMIC DNA]</scope>
    <source>
        <strain evidence="4 5">KDG-16</strain>
    </source>
</reference>
<dbReference type="Proteomes" id="UP000800984">
    <property type="component" value="Unassembled WGS sequence"/>
</dbReference>
<evidence type="ECO:0000313" key="4">
    <source>
        <dbReference type="EMBL" id="NHM00589.1"/>
    </source>
</evidence>
<keyword evidence="5" id="KW-1185">Reference proteome</keyword>
<evidence type="ECO:0000256" key="1">
    <source>
        <dbReference type="ARBA" id="ARBA00022729"/>
    </source>
</evidence>
<feature type="domain" description="Secretion system C-terminal sorting" evidence="3">
    <location>
        <begin position="382"/>
        <end position="455"/>
    </location>
</feature>
<name>A0ABX0I1A3_9FLAO</name>
<dbReference type="Pfam" id="PF07995">
    <property type="entry name" value="GSDH"/>
    <property type="match status" value="1"/>
</dbReference>
<proteinExistence type="predicted"/>
<sequence length="456" mass="49545">MKTTISIILLFLFNLTFAQTLSLQSFSTGFTSPVEITHAGDSRLFVVEQTGRIKILNSNGSVNATPFLNISSLISTNAFERGLLGLAFHPNYATNGFFFVNYTNTAGNTVIARYSVSANPNVANTTGTILLTVNQPFDNHNGGSLKFGPDGYLYIGMGDGGSGGDPGNRAQNINENLGKMLRIDVNSTVAPFYTNPPTNPYVGIAGNDEIWAIGLRNPWKFTFDKLTGDLWIADVGQSAFEEVNKVAPTLANVNYGWRCFEANSVYNNAGNCATITGTTAPLVAVNHTTGACSITGGYVYRGTTYPNLVGKYLFSDYCLGKIGITTSTGTTTYSATFPGNFASFGEDVTGELYISDITSGTIYKIVDTSLSHESFDKNLFTIYPNPAKNILFIDTSQSNYPTKVEIYDVNGKLVLQQETEKIIQNKIDISPLSKGLYFVTIQNESNEYSQYKLVVE</sequence>
<keyword evidence="1" id="KW-0732">Signal</keyword>
<dbReference type="InterPro" id="IPR011041">
    <property type="entry name" value="Quinoprot_gluc/sorb_DH_b-prop"/>
</dbReference>
<dbReference type="InterPro" id="IPR011042">
    <property type="entry name" value="6-blade_b-propeller_TolB-like"/>
</dbReference>
<comment type="caution">
    <text evidence="4">The sequence shown here is derived from an EMBL/GenBank/DDBJ whole genome shotgun (WGS) entry which is preliminary data.</text>
</comment>
<protein>
    <submittedName>
        <fullName evidence="4">T9SS type A sorting domain-containing protein</fullName>
    </submittedName>
</protein>
<feature type="domain" description="Glucose/Sorbosone dehydrogenase" evidence="2">
    <location>
        <begin position="31"/>
        <end position="314"/>
    </location>
</feature>
<evidence type="ECO:0000259" key="3">
    <source>
        <dbReference type="Pfam" id="PF18962"/>
    </source>
</evidence>
<dbReference type="PANTHER" id="PTHR19328:SF75">
    <property type="entry name" value="ALDOSE SUGAR DEHYDROGENASE YLII"/>
    <property type="match status" value="1"/>
</dbReference>
<dbReference type="InterPro" id="IPR026444">
    <property type="entry name" value="Secre_tail"/>
</dbReference>
<dbReference type="SUPFAM" id="SSF50952">
    <property type="entry name" value="Soluble quinoprotein glucose dehydrogenase"/>
    <property type="match status" value="1"/>
</dbReference>
<dbReference type="InterPro" id="IPR012938">
    <property type="entry name" value="Glc/Sorbosone_DH"/>
</dbReference>
<organism evidence="4 5">
    <name type="scientific">Flavobacterium difficile</name>
    <dbReference type="NCBI Taxonomy" id="2709659"/>
    <lineage>
        <taxon>Bacteria</taxon>
        <taxon>Pseudomonadati</taxon>
        <taxon>Bacteroidota</taxon>
        <taxon>Flavobacteriia</taxon>
        <taxon>Flavobacteriales</taxon>
        <taxon>Flavobacteriaceae</taxon>
        <taxon>Flavobacterium</taxon>
    </lineage>
</organism>